<proteinExistence type="predicted"/>
<reference evidence="1" key="1">
    <citation type="submission" date="2024-07" db="EMBL/GenBank/DDBJ databases">
        <title>Complete genome sequence of Prevotella sp. YM-2024 GTC17262.</title>
        <authorList>
            <person name="Hayashi M."/>
            <person name="Muto Y."/>
            <person name="Tanaka K."/>
            <person name="Niwa H."/>
        </authorList>
    </citation>
    <scope>NUCLEOTIDE SEQUENCE</scope>
    <source>
        <strain evidence="1">GTC17262</strain>
    </source>
</reference>
<name>A0AB33JND6_9BACT</name>
<sequence length="1185" mass="139014">MKLIYGADKYFIGAVKFFDTNKDFGFIASNNCNMPSPKYNQDFYVCSASFIEDEAKKEGQIVVFQVDKQDNGKKRAVNVRRITKSDEDAQLALSYYGDHEYIEYKDNRKINLYTHTFKPLGMVADKVRHIIEEDAERSPEKTSEHFKFFVGHYKQNEYSKDRYIFDRQFSTEDKYIWQSLLSIFTDEERLAVLKTYPTIVRYFDDADLVQKWLEQKLNDNSTLSDWQEVEKSFEYIPNECVMYAKQHIEMLVDGKINEVFEELSTRSDISEDDLKASSEHRRRTGMYVDRDKQNAVSKLWSYLHLTSKQYEEEIAKCLASVKKNRFKKELTAFVEKQYNDYGRNDFFTYLNNLATEDFLSFKEELVLSISSIIDKAIEENKYWQVVDDIRQLKVMGEEFLNPYRQKLLPLIKDKLKELLRTNLNSPYRIESDFFSAYEHYSSVYEKAEIEEIKQELIPILRETHSIGVLSEVSTGFHTWLTIDEALALSKQIVSQWGYGKLKEFVSDEPDLFDHSIVFANIVVARAKEVVGTIQLCQFFDGTPLEEGKKEYYSRYPERENSAFLKDLKKLIPDGQCSSEWDDYVNSRSVDDLLILFEHDVITSLPKNIVEIIINAISLNGVYADKERWYNKPSLKNRTHAKVLETTEVNLFPLIAQRLQSMEMTDENVALAVLLTELVTANMPGGDSDFYTRRNWETSFTSQIQNFKKTNNINQRLAVIWWAVHSKTTTSTASLKEVFAILPPYLQIKIVKKLFKSMSEGKIHHTAESFYNLISNGERPICFPLEIAFTYLKLREKDQSKTLDNNVMLQLLEGREDTDEWIGIRSIVTQCSGRWVVNELPNDRSNWKRNSYFNGIISKIQDGRLRVFIPQKMIDEYGNIKDYNNKYYARTIQQIQITYKENEYQIVNEQNGVSCYFDEAYEAELFAIARPFNFKYNGLNNFVGFETKEEDQEEFCECRLSDKVDNYHDLAFYWCGNKPCFRPPVRYRTDDEWEYYTILDFMRILGISPDYINRNGKRTKFGHYIILSSYLKSFAKFYEHLKCRECGKLMKPSDITNFTSRAVTEFSCTNDNCKKKGFIVYLNHCFNKQKCNATIDSRDSKQCPNGQYICPECGACCSTENFRLRISHLHMTGGFVSDRLRTFVEHDLGHWEKHEIFCYKCGNSMQMRSDGHRVCPNCETEYDPNK</sequence>
<evidence type="ECO:0000313" key="1">
    <source>
        <dbReference type="EMBL" id="BFO81641.1"/>
    </source>
</evidence>
<dbReference type="Gene3D" id="2.40.50.140">
    <property type="entry name" value="Nucleic acid-binding proteins"/>
    <property type="match status" value="1"/>
</dbReference>
<dbReference type="InterPro" id="IPR012340">
    <property type="entry name" value="NA-bd_OB-fold"/>
</dbReference>
<dbReference type="AlphaFoldDB" id="A0AB33JND6"/>
<organism evidence="1">
    <name type="scientific">Prevotella sp. GTC17262</name>
    <dbReference type="NCBI Taxonomy" id="3236797"/>
    <lineage>
        <taxon>Bacteria</taxon>
        <taxon>Pseudomonadati</taxon>
        <taxon>Bacteroidota</taxon>
        <taxon>Bacteroidia</taxon>
        <taxon>Bacteroidales</taxon>
        <taxon>Prevotellaceae</taxon>
        <taxon>Prevotella</taxon>
    </lineage>
</organism>
<accession>A0AB33JND6</accession>
<evidence type="ECO:0008006" key="2">
    <source>
        <dbReference type="Google" id="ProtNLM"/>
    </source>
</evidence>
<protein>
    <recommendedName>
        <fullName evidence="2">Cold shock domain-containing protein</fullName>
    </recommendedName>
</protein>
<gene>
    <name evidence="1" type="ORF">GTC17262_18320</name>
</gene>
<dbReference type="EMBL" id="AP035789">
    <property type="protein sequence ID" value="BFO81641.1"/>
    <property type="molecule type" value="Genomic_DNA"/>
</dbReference>
<dbReference type="SUPFAM" id="SSF50249">
    <property type="entry name" value="Nucleic acid-binding proteins"/>
    <property type="match status" value="1"/>
</dbReference>